<proteinExistence type="predicted"/>
<protein>
    <recommendedName>
        <fullName evidence="3">Tetratricopeptide repeat protein</fullName>
    </recommendedName>
</protein>
<evidence type="ECO:0000256" key="1">
    <source>
        <dbReference type="PROSITE-ProRule" id="PRU00339"/>
    </source>
</evidence>
<dbReference type="Proteomes" id="UP000886111">
    <property type="component" value="Unassembled WGS sequence"/>
</dbReference>
<dbReference type="InterPro" id="IPR019734">
    <property type="entry name" value="TPR_rpt"/>
</dbReference>
<comment type="caution">
    <text evidence="2">The sequence shown here is derived from an EMBL/GenBank/DDBJ whole genome shotgun (WGS) entry which is preliminary data.</text>
</comment>
<feature type="non-terminal residue" evidence="2">
    <location>
        <position position="1"/>
    </location>
</feature>
<evidence type="ECO:0000313" key="2">
    <source>
        <dbReference type="EMBL" id="HHE55645.1"/>
    </source>
</evidence>
<dbReference type="EMBL" id="DRTD01000571">
    <property type="protein sequence ID" value="HHE55645.1"/>
    <property type="molecule type" value="Genomic_DNA"/>
</dbReference>
<dbReference type="SMART" id="SM00028">
    <property type="entry name" value="TPR"/>
    <property type="match status" value="1"/>
</dbReference>
<sequence>NQLSETLFALGEFEAGVQLLVEALKQKPGDVQTLKHLASIYQEAGKEEMARAFWQKVLKLNPEDQDALTVVGQMT</sequence>
<feature type="repeat" description="TPR" evidence="1">
    <location>
        <begin position="31"/>
        <end position="64"/>
    </location>
</feature>
<dbReference type="Gene3D" id="1.25.40.10">
    <property type="entry name" value="Tetratricopeptide repeat domain"/>
    <property type="match status" value="1"/>
</dbReference>
<dbReference type="AlphaFoldDB" id="A0A7V5LK66"/>
<reference evidence="2" key="1">
    <citation type="journal article" date="2020" name="mSystems">
        <title>Genome- and Community-Level Interaction Insights into Carbon Utilization and Element Cycling Functions of Hydrothermarchaeota in Hydrothermal Sediment.</title>
        <authorList>
            <person name="Zhou Z."/>
            <person name="Liu Y."/>
            <person name="Xu W."/>
            <person name="Pan J."/>
            <person name="Luo Z.H."/>
            <person name="Li M."/>
        </authorList>
    </citation>
    <scope>NUCLEOTIDE SEQUENCE [LARGE SCALE GENOMIC DNA]</scope>
    <source>
        <strain evidence="2">HyVt-76</strain>
    </source>
</reference>
<gene>
    <name evidence="2" type="ORF">ENL21_07675</name>
</gene>
<dbReference type="SUPFAM" id="SSF48452">
    <property type="entry name" value="TPR-like"/>
    <property type="match status" value="1"/>
</dbReference>
<dbReference type="Pfam" id="PF14559">
    <property type="entry name" value="TPR_19"/>
    <property type="match status" value="1"/>
</dbReference>
<dbReference type="InterPro" id="IPR011990">
    <property type="entry name" value="TPR-like_helical_dom_sf"/>
</dbReference>
<organism evidence="2">
    <name type="scientific">Caldithrix abyssi</name>
    <dbReference type="NCBI Taxonomy" id="187145"/>
    <lineage>
        <taxon>Bacteria</taxon>
        <taxon>Pseudomonadati</taxon>
        <taxon>Calditrichota</taxon>
        <taxon>Calditrichia</taxon>
        <taxon>Calditrichales</taxon>
        <taxon>Calditrichaceae</taxon>
        <taxon>Caldithrix</taxon>
    </lineage>
</organism>
<evidence type="ECO:0008006" key="3">
    <source>
        <dbReference type="Google" id="ProtNLM"/>
    </source>
</evidence>
<dbReference type="PROSITE" id="PS50005">
    <property type="entry name" value="TPR"/>
    <property type="match status" value="1"/>
</dbReference>
<name>A0A7V5LK66_CALAY</name>
<accession>A0A7V5LK66</accession>
<keyword evidence="1" id="KW-0802">TPR repeat</keyword>